<dbReference type="NCBIfam" id="TIGR00331">
    <property type="entry name" value="hrcA"/>
    <property type="match status" value="1"/>
</dbReference>
<protein>
    <recommendedName>
        <fullName evidence="5">Heat-inducible transcription repressor HrcA</fullName>
    </recommendedName>
</protein>
<evidence type="ECO:0000256" key="2">
    <source>
        <dbReference type="ARBA" id="ARBA00023015"/>
    </source>
</evidence>
<evidence type="ECO:0000256" key="3">
    <source>
        <dbReference type="ARBA" id="ARBA00023016"/>
    </source>
</evidence>
<keyword evidence="6" id="KW-0175">Coiled coil</keyword>
<dbReference type="Gene3D" id="1.10.10.10">
    <property type="entry name" value="Winged helix-like DNA-binding domain superfamily/Winged helix DNA-binding domain"/>
    <property type="match status" value="1"/>
</dbReference>
<dbReference type="AlphaFoldDB" id="A0A7V5U348"/>
<keyword evidence="1 5" id="KW-0678">Repressor</keyword>
<name>A0A7V5U348_9BACT</name>
<evidence type="ECO:0000256" key="1">
    <source>
        <dbReference type="ARBA" id="ARBA00022491"/>
    </source>
</evidence>
<dbReference type="SUPFAM" id="SSF46785">
    <property type="entry name" value="Winged helix' DNA-binding domain"/>
    <property type="match status" value="1"/>
</dbReference>
<dbReference type="InterPro" id="IPR021153">
    <property type="entry name" value="HrcA_C"/>
</dbReference>
<evidence type="ECO:0000259" key="7">
    <source>
        <dbReference type="Pfam" id="PF01628"/>
    </source>
</evidence>
<dbReference type="GO" id="GO:0045892">
    <property type="term" value="P:negative regulation of DNA-templated transcription"/>
    <property type="evidence" value="ECO:0007669"/>
    <property type="project" value="UniProtKB-UniRule"/>
</dbReference>
<dbReference type="InterPro" id="IPR002571">
    <property type="entry name" value="HrcA"/>
</dbReference>
<dbReference type="Proteomes" id="UP000886101">
    <property type="component" value="Unassembled WGS sequence"/>
</dbReference>
<dbReference type="InterPro" id="IPR023120">
    <property type="entry name" value="WHTH_transcript_rep_HrcA_IDD"/>
</dbReference>
<dbReference type="HAMAP" id="MF_00081">
    <property type="entry name" value="HrcA"/>
    <property type="match status" value="1"/>
</dbReference>
<dbReference type="InterPro" id="IPR036388">
    <property type="entry name" value="WH-like_DNA-bd_sf"/>
</dbReference>
<feature type="domain" description="Heat-inducible transcription repressor HrcA C-terminal" evidence="7">
    <location>
        <begin position="111"/>
        <end position="323"/>
    </location>
</feature>
<sequence length="344" mass="38680">MFEAFELSERYRKVLAIVVEDYIRHAEPVGSRTVSKRLKPPLSPATIRNIMADLEELGFLTQPHVSAGRIPTEEGFRYYVENLLEAEPLPESTKERLEEAFESEEIEDLSELLKIASRLLAQVTGFPAVVSGPRLGNERLLKIDFVPLGRGLVLVVAVTEAGLVVNRLLRVPSHVSPKALERLAEYLNYRLPRLTLEQAREELLKEIEAERKFLENLFEELEEEKPPAEPIVEGLSKLLELPEFKDVEKLKEILRAFEEKNIFLKIIERCLGGQGVQILIGAETGLGSPRNISAVVSPYFRAKSPLGGLAVIGPIRMDYSKVVPVVDYTAQLLSHLLDKLTPRT</sequence>
<dbReference type="PANTHER" id="PTHR34824:SF1">
    <property type="entry name" value="HEAT-INDUCIBLE TRANSCRIPTION REPRESSOR HRCA"/>
    <property type="match status" value="1"/>
</dbReference>
<proteinExistence type="inferred from homology"/>
<comment type="similarity">
    <text evidence="5">Belongs to the HrcA family.</text>
</comment>
<dbReference type="InterPro" id="IPR036390">
    <property type="entry name" value="WH_DNA-bd_sf"/>
</dbReference>
<dbReference type="InterPro" id="IPR029016">
    <property type="entry name" value="GAF-like_dom_sf"/>
</dbReference>
<evidence type="ECO:0000256" key="5">
    <source>
        <dbReference type="HAMAP-Rule" id="MF_00081"/>
    </source>
</evidence>
<dbReference type="Gene3D" id="3.30.450.40">
    <property type="match status" value="1"/>
</dbReference>
<reference evidence="8" key="1">
    <citation type="journal article" date="2020" name="mSystems">
        <title>Genome- and Community-Level Interaction Insights into Carbon Utilization and Element Cycling Functions of Hydrothermarchaeota in Hydrothermal Sediment.</title>
        <authorList>
            <person name="Zhou Z."/>
            <person name="Liu Y."/>
            <person name="Xu W."/>
            <person name="Pan J."/>
            <person name="Luo Z.H."/>
            <person name="Li M."/>
        </authorList>
    </citation>
    <scope>NUCLEOTIDE SEQUENCE [LARGE SCALE GENOMIC DNA]</scope>
    <source>
        <strain evidence="8">HyVt-533</strain>
    </source>
</reference>
<comment type="function">
    <text evidence="5">Negative regulator of class I heat shock genes (grpE-dnaK-dnaJ and groELS operons). Prevents heat-shock induction of these operons.</text>
</comment>
<dbReference type="PIRSF" id="PIRSF005485">
    <property type="entry name" value="HrcA"/>
    <property type="match status" value="1"/>
</dbReference>
<dbReference type="SUPFAM" id="SSF55781">
    <property type="entry name" value="GAF domain-like"/>
    <property type="match status" value="1"/>
</dbReference>
<dbReference type="PANTHER" id="PTHR34824">
    <property type="entry name" value="HEAT-INDUCIBLE TRANSCRIPTION REPRESSOR HRCA"/>
    <property type="match status" value="1"/>
</dbReference>
<gene>
    <name evidence="5 8" type="primary">hrcA</name>
    <name evidence="8" type="ORF">ENJ96_08165</name>
</gene>
<dbReference type="GO" id="GO:0003677">
    <property type="term" value="F:DNA binding"/>
    <property type="evidence" value="ECO:0007669"/>
    <property type="project" value="InterPro"/>
</dbReference>
<keyword evidence="3 5" id="KW-0346">Stress response</keyword>
<keyword evidence="2 5" id="KW-0805">Transcription regulation</keyword>
<evidence type="ECO:0000256" key="6">
    <source>
        <dbReference type="SAM" id="Coils"/>
    </source>
</evidence>
<dbReference type="Gene3D" id="3.30.390.60">
    <property type="entry name" value="Heat-inducible transcription repressor hrca homolog, domain 3"/>
    <property type="match status" value="1"/>
</dbReference>
<organism evidence="8">
    <name type="scientific">Thermodesulfatator atlanticus</name>
    <dbReference type="NCBI Taxonomy" id="501497"/>
    <lineage>
        <taxon>Bacteria</taxon>
        <taxon>Pseudomonadati</taxon>
        <taxon>Thermodesulfobacteriota</taxon>
        <taxon>Thermodesulfobacteria</taxon>
        <taxon>Thermodesulfobacteriales</taxon>
        <taxon>Thermodesulfatatoraceae</taxon>
        <taxon>Thermodesulfatator</taxon>
    </lineage>
</organism>
<dbReference type="EMBL" id="DROK01000242">
    <property type="protein sequence ID" value="HHI97814.1"/>
    <property type="molecule type" value="Genomic_DNA"/>
</dbReference>
<dbReference type="Pfam" id="PF01628">
    <property type="entry name" value="HrcA"/>
    <property type="match status" value="1"/>
</dbReference>
<feature type="coiled-coil region" evidence="6">
    <location>
        <begin position="197"/>
        <end position="224"/>
    </location>
</feature>
<evidence type="ECO:0000256" key="4">
    <source>
        <dbReference type="ARBA" id="ARBA00023163"/>
    </source>
</evidence>
<evidence type="ECO:0000313" key="8">
    <source>
        <dbReference type="EMBL" id="HHI97814.1"/>
    </source>
</evidence>
<accession>A0A7V5U348</accession>
<keyword evidence="4 5" id="KW-0804">Transcription</keyword>
<comment type="caution">
    <text evidence="8">The sequence shown here is derived from an EMBL/GenBank/DDBJ whole genome shotgun (WGS) entry which is preliminary data.</text>
</comment>